<comment type="caution">
    <text evidence="1">The sequence shown here is derived from an EMBL/GenBank/DDBJ whole genome shotgun (WGS) entry which is preliminary data.</text>
</comment>
<proteinExistence type="predicted"/>
<keyword evidence="2" id="KW-1185">Reference proteome</keyword>
<dbReference type="Proteomes" id="UP001159363">
    <property type="component" value="Chromosome 1"/>
</dbReference>
<accession>A0ABQ9IHC0</accession>
<reference evidence="1 2" key="1">
    <citation type="submission" date="2023-02" db="EMBL/GenBank/DDBJ databases">
        <title>LHISI_Scaffold_Assembly.</title>
        <authorList>
            <person name="Stuart O.P."/>
            <person name="Cleave R."/>
            <person name="Magrath M.J.L."/>
            <person name="Mikheyev A.S."/>
        </authorList>
    </citation>
    <scope>NUCLEOTIDE SEQUENCE [LARGE SCALE GENOMIC DNA]</scope>
    <source>
        <strain evidence="1">Daus_M_001</strain>
        <tissue evidence="1">Leg muscle</tissue>
    </source>
</reference>
<evidence type="ECO:0008006" key="3">
    <source>
        <dbReference type="Google" id="ProtNLM"/>
    </source>
</evidence>
<evidence type="ECO:0000313" key="2">
    <source>
        <dbReference type="Proteomes" id="UP001159363"/>
    </source>
</evidence>
<gene>
    <name evidence="1" type="ORF">PR048_001425</name>
</gene>
<protein>
    <recommendedName>
        <fullName evidence="3">Reverse transcriptase</fullName>
    </recommendedName>
</protein>
<name>A0ABQ9IHC0_9NEOP</name>
<dbReference type="EMBL" id="JARBHB010000001">
    <property type="protein sequence ID" value="KAJ8896083.1"/>
    <property type="molecule type" value="Genomic_DNA"/>
</dbReference>
<organism evidence="1 2">
    <name type="scientific">Dryococelus australis</name>
    <dbReference type="NCBI Taxonomy" id="614101"/>
    <lineage>
        <taxon>Eukaryota</taxon>
        <taxon>Metazoa</taxon>
        <taxon>Ecdysozoa</taxon>
        <taxon>Arthropoda</taxon>
        <taxon>Hexapoda</taxon>
        <taxon>Insecta</taxon>
        <taxon>Pterygota</taxon>
        <taxon>Neoptera</taxon>
        <taxon>Polyneoptera</taxon>
        <taxon>Phasmatodea</taxon>
        <taxon>Verophasmatodea</taxon>
        <taxon>Anareolatae</taxon>
        <taxon>Phasmatidae</taxon>
        <taxon>Eurycanthinae</taxon>
        <taxon>Dryococelus</taxon>
    </lineage>
</organism>
<sequence>MSLTNNGTLAGKGIPNLHPSPAMDFTMPTSWEAWKRRFERDHGRVLNVSDGVERRQNDILKFSTLEHSRKVEIPLEFPHLTKGLGKMKGQVTIVLKENPKSYKQSVPRVVAIPLLGKLKTELNSLIQLDIIEQVMESTEWVAPIVV</sequence>
<evidence type="ECO:0000313" key="1">
    <source>
        <dbReference type="EMBL" id="KAJ8896083.1"/>
    </source>
</evidence>